<dbReference type="Pfam" id="PF20231">
    <property type="entry name" value="DUF6589"/>
    <property type="match status" value="1"/>
</dbReference>
<evidence type="ECO:0000313" key="4">
    <source>
        <dbReference type="Proteomes" id="UP001063166"/>
    </source>
</evidence>
<gene>
    <name evidence="3" type="ORF">LshimejAT787_1104270</name>
</gene>
<evidence type="ECO:0000256" key="1">
    <source>
        <dbReference type="SAM" id="MobiDB-lite"/>
    </source>
</evidence>
<feature type="region of interest" description="Disordered" evidence="1">
    <location>
        <begin position="1"/>
        <end position="54"/>
    </location>
</feature>
<comment type="caution">
    <text evidence="3">The sequence shown here is derived from an EMBL/GenBank/DDBJ whole genome shotgun (WGS) entry which is preliminary data.</text>
</comment>
<dbReference type="AlphaFoldDB" id="A0A9P3PT94"/>
<reference evidence="3" key="1">
    <citation type="submission" date="2022-07" db="EMBL/GenBank/DDBJ databases">
        <title>The genome of Lyophyllum shimeji provides insight into the initial evolution of ectomycorrhizal fungal genome.</title>
        <authorList>
            <person name="Kobayashi Y."/>
            <person name="Shibata T."/>
            <person name="Hirakawa H."/>
            <person name="Shigenobu S."/>
            <person name="Nishiyama T."/>
            <person name="Yamada A."/>
            <person name="Hasebe M."/>
            <person name="Kawaguchi M."/>
        </authorList>
    </citation>
    <scope>NUCLEOTIDE SEQUENCE</scope>
    <source>
        <strain evidence="3">AT787</strain>
    </source>
</reference>
<organism evidence="3 4">
    <name type="scientific">Lyophyllum shimeji</name>
    <name type="common">Hon-shimeji</name>
    <name type="synonym">Tricholoma shimeji</name>
    <dbReference type="NCBI Taxonomy" id="47721"/>
    <lineage>
        <taxon>Eukaryota</taxon>
        <taxon>Fungi</taxon>
        <taxon>Dikarya</taxon>
        <taxon>Basidiomycota</taxon>
        <taxon>Agaricomycotina</taxon>
        <taxon>Agaricomycetes</taxon>
        <taxon>Agaricomycetidae</taxon>
        <taxon>Agaricales</taxon>
        <taxon>Tricholomatineae</taxon>
        <taxon>Lyophyllaceae</taxon>
        <taxon>Lyophyllum</taxon>
    </lineage>
</organism>
<evidence type="ECO:0000259" key="2">
    <source>
        <dbReference type="Pfam" id="PF20231"/>
    </source>
</evidence>
<proteinExistence type="predicted"/>
<evidence type="ECO:0000313" key="3">
    <source>
        <dbReference type="EMBL" id="GLB42412.1"/>
    </source>
</evidence>
<feature type="domain" description="DUF6589" evidence="2">
    <location>
        <begin position="269"/>
        <end position="683"/>
    </location>
</feature>
<dbReference type="EMBL" id="BRPK01000011">
    <property type="protein sequence ID" value="GLB42412.1"/>
    <property type="molecule type" value="Genomic_DNA"/>
</dbReference>
<sequence>MRMHTETDWDEESTDSSSDDESTPPIHDDFASFDQEPSDNESSMPDHAPGSPVDTRKLEKVRHVLDAMDQAGITLPAFLDAISWGDPACTQDHRVRAARSSLMKSEELPRIVRHWWQPPTSHGKQATSAKEAMVDFSQQCLGTIISKEMRAAASLFASKAGEDVTRDHLTSFEFNTMIQALPRNIPAILAKTPTSHIYAFVHGFSQPQPLAKTLRLLFQVPRTRWSGLRGLCRQFGNGTAATVYIHRTARPLPSSANQRLQEMRADGLKNPLTALDIYKLAKPAEVHLQKRALYQILSFLTCAPEFQLATYEGRNSPSLQPPRARQQLPSGKEHATLQYLLGTVNVPEAAYEDHSRLINEWLGQVGLGDAVTQRDIGLNRVLAFIGDQLTVDRLRGLYIFRAEDRNAFDRLDWLLHPFGWFHLEMAVENSLHKQYYGSSKGRGLKQAFDLLQRKGLHTTSTKGPFHHHLSEALHHIAEAHFRAEWVAVSPSKDLASLRNKSPAELEELAWSILKTSASGEGLEHLRSYPEGQRDLEREQVVMWNRDVLHYLILHNAIRHGDVGTMEDLLPSLLFRFVGGRSSNYASEILELLQGLHREWPPEIRDFVREQCWLINFTGKEDGFLPVDQGQEHNIKDIKVTYRSEGPNVQWEYLKKLHPAIPTIRALTEHIEREAKTLTRGKKHTTPSKDRDIKLLTDSYISAEHHCFIRGRSVRSKQDVYQDFIDEGALMLVSKPILTNWHEGRNFTRAMGNRWEGEM</sequence>
<feature type="compositionally biased region" description="Acidic residues" evidence="1">
    <location>
        <begin position="8"/>
        <end position="22"/>
    </location>
</feature>
<dbReference type="OrthoDB" id="3251235at2759"/>
<dbReference type="InterPro" id="IPR046496">
    <property type="entry name" value="DUF6589"/>
</dbReference>
<dbReference type="Proteomes" id="UP001063166">
    <property type="component" value="Unassembled WGS sequence"/>
</dbReference>
<keyword evidence="4" id="KW-1185">Reference proteome</keyword>
<accession>A0A9P3PT94</accession>
<name>A0A9P3PT94_LYOSH</name>
<protein>
    <recommendedName>
        <fullName evidence="2">DUF6589 domain-containing protein</fullName>
    </recommendedName>
</protein>